<sequence length="449" mass="48326">MAAAAAALTPQEAEARLRMARQLARERNDARLVESVEKLARDFKAGLPADAEEQLRKAETATGLDPGGWSMAGQPLYHPTPEMEAALKATAPRLTTAMAAEDAQAVRRVTAEMAAILGDQAGLPDGRRMGYKPTGRSLSRAEAVQLFLSALQTQGRTVRALMAGEMLPHQMLRIYASVLEACVTMHPHVATCAPEKLPELEKLLRGTASVLLKLQQPQGHFPFPDLRGINIRFGDMTEKQLQKNAIEIKDGWILTPDPDGGSQFDTGVCGVALLRAGRLLADEACLAAGQRAAQWAAAQKCCPNFNYNAFSVSLLACAGMKEEALKKFRIGVAPGQAANGRWIDSHNARTVYHLIILRALADLGPSEEVDAVAQPAIRALLDEFDTLGFTVEALPELQALASQRPADERLKKAVRGMASVIIGKCTNGTRVKMGSQPQQLAALATLDEE</sequence>
<evidence type="ECO:0000313" key="2">
    <source>
        <dbReference type="Proteomes" id="UP000590740"/>
    </source>
</evidence>
<comment type="caution">
    <text evidence="1">The sequence shown here is derived from an EMBL/GenBank/DDBJ whole genome shotgun (WGS) entry which is preliminary data.</text>
</comment>
<dbReference type="SUPFAM" id="SSF81853">
    <property type="entry name" value="Family 10 polysaccharide lyase"/>
    <property type="match status" value="1"/>
</dbReference>
<keyword evidence="2" id="KW-1185">Reference proteome</keyword>
<dbReference type="AlphaFoldDB" id="A0A7W8DJ37"/>
<dbReference type="EMBL" id="JACHIG010000001">
    <property type="protein sequence ID" value="MBB5031446.1"/>
    <property type="molecule type" value="Genomic_DNA"/>
</dbReference>
<name>A0A7W8DJ37_9BACT</name>
<protein>
    <submittedName>
        <fullName evidence="1">Uncharacterized protein</fullName>
    </submittedName>
</protein>
<dbReference type="Proteomes" id="UP000590740">
    <property type="component" value="Unassembled WGS sequence"/>
</dbReference>
<reference evidence="1 2" key="1">
    <citation type="submission" date="2020-08" db="EMBL/GenBank/DDBJ databases">
        <title>Genomic Encyclopedia of Type Strains, Phase IV (KMG-IV): sequencing the most valuable type-strain genomes for metagenomic binning, comparative biology and taxonomic classification.</title>
        <authorList>
            <person name="Goeker M."/>
        </authorList>
    </citation>
    <scope>NUCLEOTIDE SEQUENCE [LARGE SCALE GENOMIC DNA]</scope>
    <source>
        <strain evidence="1 2">DSM 12252</strain>
    </source>
</reference>
<proteinExistence type="predicted"/>
<gene>
    <name evidence="1" type="ORF">HNQ65_001000</name>
</gene>
<evidence type="ECO:0000313" key="1">
    <source>
        <dbReference type="EMBL" id="MBB5031446.1"/>
    </source>
</evidence>
<organism evidence="1 2">
    <name type="scientific">Prosthecobacter vanneervenii</name>
    <dbReference type="NCBI Taxonomy" id="48466"/>
    <lineage>
        <taxon>Bacteria</taxon>
        <taxon>Pseudomonadati</taxon>
        <taxon>Verrucomicrobiota</taxon>
        <taxon>Verrucomicrobiia</taxon>
        <taxon>Verrucomicrobiales</taxon>
        <taxon>Verrucomicrobiaceae</taxon>
        <taxon>Prosthecobacter</taxon>
    </lineage>
</organism>
<accession>A0A7W8DJ37</accession>